<sequence length="379" mass="40790">MLRQITSVALFSIFLSGCGLWSGSDEVEPNALVEFVPDKQVVVKWSADVGSGLGKKFHQMVPAISGEHIFAPSVDGTVSSFYLADGSKVWSVDLDVALLAGVGSGDNKLVVTTENGVVICLDAKTGAELWRKQLSSEVVAEPQLNNKLVVVQLINGKIVALDSSNGNQRWVFDSIAPRLTLRGTSSPLVAADVTLAGLDNGKFVALDNETGALLWEQTVSLAEGRSELERMTDVDGRPLLFENVIYIPGFQGNIVAINPFNAQTLWAKKISSYHSLAAGFGNIYVSEVNDHIQALDTRSAASVWKQDQLENRQITAPAVIGNAVAVGDSEGYIHFLSQIDGHFVARFNSGSRLLGDMKVKDNILYVLTDAGRLFALTLN</sequence>
<dbReference type="HAMAP" id="MF_00923">
    <property type="entry name" value="OM_assembly_BamB"/>
    <property type="match status" value="1"/>
</dbReference>
<proteinExistence type="inferred from homology"/>
<dbReference type="GO" id="GO:0051205">
    <property type="term" value="P:protein insertion into membrane"/>
    <property type="evidence" value="ECO:0007669"/>
    <property type="project" value="UniProtKB-UniRule"/>
</dbReference>
<evidence type="ECO:0000256" key="4">
    <source>
        <dbReference type="HAMAP-Rule" id="MF_00923"/>
    </source>
</evidence>
<reference evidence="7" key="1">
    <citation type="submission" date="2017-01" db="EMBL/GenBank/DDBJ databases">
        <authorList>
            <person name="Varghese N."/>
            <person name="Submissions S."/>
        </authorList>
    </citation>
    <scope>NUCLEOTIDE SEQUENCE [LARGE SCALE GENOMIC DNA]</scope>
    <source>
        <strain evidence="7">DSM 22306</strain>
    </source>
</reference>
<gene>
    <name evidence="4" type="primary">bamB</name>
    <name evidence="6" type="ORF">SAMN05421760_1132</name>
</gene>
<evidence type="ECO:0000259" key="5">
    <source>
        <dbReference type="Pfam" id="PF13360"/>
    </source>
</evidence>
<dbReference type="PROSITE" id="PS51257">
    <property type="entry name" value="PROKAR_LIPOPROTEIN"/>
    <property type="match status" value="1"/>
</dbReference>
<dbReference type="GO" id="GO:0009279">
    <property type="term" value="C:cell outer membrane"/>
    <property type="evidence" value="ECO:0007669"/>
    <property type="project" value="UniProtKB-SubCell"/>
</dbReference>
<dbReference type="Gene3D" id="2.130.10.10">
    <property type="entry name" value="YVTN repeat-like/Quinoprotein amine dehydrogenase"/>
    <property type="match status" value="1"/>
</dbReference>
<dbReference type="PANTHER" id="PTHR34512:SF30">
    <property type="entry name" value="OUTER MEMBRANE PROTEIN ASSEMBLY FACTOR BAMB"/>
    <property type="match status" value="1"/>
</dbReference>
<feature type="domain" description="Pyrrolo-quinoline quinone repeat" evidence="5">
    <location>
        <begin position="75"/>
        <end position="306"/>
    </location>
</feature>
<dbReference type="OrthoDB" id="5173551at2"/>
<evidence type="ECO:0000313" key="6">
    <source>
        <dbReference type="EMBL" id="SIT06406.1"/>
    </source>
</evidence>
<dbReference type="InterPro" id="IPR017687">
    <property type="entry name" value="BamB"/>
</dbReference>
<comment type="subunit">
    <text evidence="4">Part of the Bam complex.</text>
</comment>
<keyword evidence="7" id="KW-1185">Reference proteome</keyword>
<keyword evidence="3 4" id="KW-0998">Cell outer membrane</keyword>
<dbReference type="NCBIfam" id="TIGR03300">
    <property type="entry name" value="assembly_YfgL"/>
    <property type="match status" value="1"/>
</dbReference>
<evidence type="ECO:0000256" key="2">
    <source>
        <dbReference type="ARBA" id="ARBA00023136"/>
    </source>
</evidence>
<dbReference type="InterPro" id="IPR015943">
    <property type="entry name" value="WD40/YVTN_repeat-like_dom_sf"/>
</dbReference>
<dbReference type="InterPro" id="IPR018391">
    <property type="entry name" value="PQQ_b-propeller_rpt"/>
</dbReference>
<keyword evidence="4" id="KW-0564">Palmitate</keyword>
<dbReference type="PANTHER" id="PTHR34512">
    <property type="entry name" value="CELL SURFACE PROTEIN"/>
    <property type="match status" value="1"/>
</dbReference>
<dbReference type="Proteomes" id="UP000185999">
    <property type="component" value="Unassembled WGS sequence"/>
</dbReference>
<dbReference type="Pfam" id="PF13360">
    <property type="entry name" value="PQQ_2"/>
    <property type="match status" value="1"/>
</dbReference>
<evidence type="ECO:0000256" key="3">
    <source>
        <dbReference type="ARBA" id="ARBA00023237"/>
    </source>
</evidence>
<dbReference type="STRING" id="619304.SAMN05421760_1132"/>
<dbReference type="RefSeq" id="WP_054341361.1">
    <property type="nucleotide sequence ID" value="NZ_FTOE01000013.1"/>
</dbReference>
<accession>A0A1N7P7A1</accession>
<comment type="function">
    <text evidence="4">Part of the outer membrane protein assembly complex, which is involved in assembly and insertion of beta-barrel proteins into the outer membrane.</text>
</comment>
<keyword evidence="4" id="KW-0449">Lipoprotein</keyword>
<evidence type="ECO:0000256" key="1">
    <source>
        <dbReference type="ARBA" id="ARBA00022729"/>
    </source>
</evidence>
<organism evidence="6 7">
    <name type="scientific">Neptunomonas antarctica</name>
    <dbReference type="NCBI Taxonomy" id="619304"/>
    <lineage>
        <taxon>Bacteria</taxon>
        <taxon>Pseudomonadati</taxon>
        <taxon>Pseudomonadota</taxon>
        <taxon>Gammaproteobacteria</taxon>
        <taxon>Oceanospirillales</taxon>
        <taxon>Oceanospirillaceae</taxon>
        <taxon>Neptunomonas</taxon>
    </lineage>
</organism>
<name>A0A1N7P7A1_9GAMM</name>
<dbReference type="SMART" id="SM00564">
    <property type="entry name" value="PQQ"/>
    <property type="match status" value="7"/>
</dbReference>
<comment type="similarity">
    <text evidence="4">Belongs to the BamB family.</text>
</comment>
<dbReference type="AlphaFoldDB" id="A0A1N7P7A1"/>
<keyword evidence="1 4" id="KW-0732">Signal</keyword>
<dbReference type="InterPro" id="IPR011047">
    <property type="entry name" value="Quinoprotein_ADH-like_sf"/>
</dbReference>
<dbReference type="InterPro" id="IPR002372">
    <property type="entry name" value="PQQ_rpt_dom"/>
</dbReference>
<keyword evidence="2 4" id="KW-0472">Membrane</keyword>
<comment type="subcellular location">
    <subcellularLocation>
        <location evidence="4">Cell outer membrane</location>
        <topology evidence="4">Lipid-anchor</topology>
    </subcellularLocation>
</comment>
<evidence type="ECO:0000313" key="7">
    <source>
        <dbReference type="Proteomes" id="UP000185999"/>
    </source>
</evidence>
<protein>
    <recommendedName>
        <fullName evidence="4">Outer membrane protein assembly factor BamB</fullName>
    </recommendedName>
</protein>
<dbReference type="SUPFAM" id="SSF50998">
    <property type="entry name" value="Quinoprotein alcohol dehydrogenase-like"/>
    <property type="match status" value="1"/>
</dbReference>
<dbReference type="EMBL" id="FTOE01000013">
    <property type="protein sequence ID" value="SIT06406.1"/>
    <property type="molecule type" value="Genomic_DNA"/>
</dbReference>
<dbReference type="GO" id="GO:0043165">
    <property type="term" value="P:Gram-negative-bacterium-type cell outer membrane assembly"/>
    <property type="evidence" value="ECO:0007669"/>
    <property type="project" value="UniProtKB-UniRule"/>
</dbReference>